<keyword evidence="4" id="KW-0508">mRNA splicing</keyword>
<dbReference type="InterPro" id="IPR006973">
    <property type="entry name" value="Cwf_Cwc_15"/>
</dbReference>
<dbReference type="GO" id="GO:0071013">
    <property type="term" value="C:catalytic step 2 spliceosome"/>
    <property type="evidence" value="ECO:0007669"/>
    <property type="project" value="TreeGrafter"/>
</dbReference>
<dbReference type="Proteomes" id="UP000239560">
    <property type="component" value="Unassembled WGS sequence"/>
</dbReference>
<evidence type="ECO:0000256" key="2">
    <source>
        <dbReference type="ARBA" id="ARBA00006644"/>
    </source>
</evidence>
<evidence type="ECO:0000313" key="7">
    <source>
        <dbReference type="EMBL" id="PRQ76977.1"/>
    </source>
</evidence>
<feature type="compositionally biased region" description="Acidic residues" evidence="5">
    <location>
        <begin position="140"/>
        <end position="160"/>
    </location>
</feature>
<dbReference type="GO" id="GO:0045292">
    <property type="term" value="P:mRNA cis splicing, via spliceosome"/>
    <property type="evidence" value="ECO:0007669"/>
    <property type="project" value="TreeGrafter"/>
</dbReference>
<dbReference type="OrthoDB" id="30179at2759"/>
<accession>A0A0K3C9S2</accession>
<evidence type="ECO:0000313" key="6">
    <source>
        <dbReference type="EMBL" id="CTR05397.1"/>
    </source>
</evidence>
<dbReference type="PANTHER" id="PTHR12718">
    <property type="entry name" value="CELL CYCLE CONTROL PROTEIN CWF15"/>
    <property type="match status" value="1"/>
</dbReference>
<dbReference type="PANTHER" id="PTHR12718:SF2">
    <property type="entry name" value="SPLICEOSOME-ASSOCIATED PROTEIN CWC15 HOMOLOG"/>
    <property type="match status" value="1"/>
</dbReference>
<dbReference type="OMA" id="YRYARIS"/>
<evidence type="ECO:0000256" key="3">
    <source>
        <dbReference type="ARBA" id="ARBA00022664"/>
    </source>
</evidence>
<dbReference type="AlphaFoldDB" id="A0A0K3C9S2"/>
<dbReference type="EMBL" id="LCTV02000002">
    <property type="protein sequence ID" value="PRQ76977.1"/>
    <property type="molecule type" value="Genomic_DNA"/>
</dbReference>
<feature type="compositionally biased region" description="Basic and acidic residues" evidence="5">
    <location>
        <begin position="161"/>
        <end position="195"/>
    </location>
</feature>
<organism evidence="6 8">
    <name type="scientific">Rhodotorula toruloides</name>
    <name type="common">Yeast</name>
    <name type="synonym">Rhodosporidium toruloides</name>
    <dbReference type="NCBI Taxonomy" id="5286"/>
    <lineage>
        <taxon>Eukaryota</taxon>
        <taxon>Fungi</taxon>
        <taxon>Dikarya</taxon>
        <taxon>Basidiomycota</taxon>
        <taxon>Pucciniomycotina</taxon>
        <taxon>Microbotryomycetes</taxon>
        <taxon>Sporidiobolales</taxon>
        <taxon>Sporidiobolaceae</taxon>
        <taxon>Rhodotorula</taxon>
    </lineage>
</organism>
<dbReference type="STRING" id="5286.A0A0K3C9S2"/>
<sequence>MSSAHRPTWAPAQGKEGRQNSRSFSARDIAGHTKLKFRQPSQGTTSETSRRDLKAELLAAERDAAARKAKGERGYVADQKLLALRSAQDKEESDAASESAAKRRKLLQEAADLDKDDSDDEESEEEDGADKGKGKAVEAANDDDDDDSDSSDDDDEDETAELLRELEKIKKERAEEKERQERERAATEQISRDEEIATGNPLLNLQAALGRSPAPSTISESSAASFGVKRRWDDDVIFKNQARTEDKSNPTFINDLLRTARRCSLAEHSCGRANPTWRPQEYHKKFIRRFVA</sequence>
<evidence type="ECO:0000256" key="4">
    <source>
        <dbReference type="ARBA" id="ARBA00023187"/>
    </source>
</evidence>
<evidence type="ECO:0000313" key="8">
    <source>
        <dbReference type="Proteomes" id="UP000199069"/>
    </source>
</evidence>
<feature type="region of interest" description="Disordered" evidence="5">
    <location>
        <begin position="86"/>
        <end position="195"/>
    </location>
</feature>
<keyword evidence="8" id="KW-1185">Reference proteome</keyword>
<name>A0A0K3C9S2_RHOTO</name>
<comment type="similarity">
    <text evidence="2">Belongs to the CWC15 family.</text>
</comment>
<dbReference type="EMBL" id="CWKI01000002">
    <property type="protein sequence ID" value="CTR05397.1"/>
    <property type="molecule type" value="Genomic_DNA"/>
</dbReference>
<evidence type="ECO:0000256" key="5">
    <source>
        <dbReference type="SAM" id="MobiDB-lite"/>
    </source>
</evidence>
<comment type="function">
    <text evidence="1">Involved in pre-mRNA splicing.</text>
</comment>
<dbReference type="Pfam" id="PF04889">
    <property type="entry name" value="Cwf_Cwc_15"/>
    <property type="match status" value="1"/>
</dbReference>
<evidence type="ECO:0000313" key="9">
    <source>
        <dbReference type="Proteomes" id="UP000239560"/>
    </source>
</evidence>
<gene>
    <name evidence="6" type="primary">FGENESH: predicted gene_2.427</name>
    <name evidence="7" type="ORF">AAT19DRAFT_12395</name>
    <name evidence="6" type="ORF">BN2166_0012580</name>
</gene>
<protein>
    <submittedName>
        <fullName evidence="6">BY PROTMAP: gi|472587117|gb|EMS24616.1| protein CWC15 [Rhodosporidium toruloides NP11] gi|647394697|emb|CDR35930.1| RHTO0S01e10396g1_1 [Rhodosporidium toruloides]</fullName>
    </submittedName>
    <submittedName>
        <fullName evidence="7">Pre-mRNA-splicing factor Cwf15/Cwc15</fullName>
    </submittedName>
</protein>
<dbReference type="Proteomes" id="UP000199069">
    <property type="component" value="Unassembled WGS sequence"/>
</dbReference>
<reference evidence="6 8" key="1">
    <citation type="submission" date="2015-07" db="EMBL/GenBank/DDBJ databases">
        <authorList>
            <person name="Cajimat M.N.B."/>
            <person name="Milazzo M.L."/>
            <person name="Fulhorst C.F."/>
        </authorList>
    </citation>
    <scope>NUCLEOTIDE SEQUENCE [LARGE SCALE GENOMIC DNA]</scope>
    <source>
        <strain evidence="6">Single colony</strain>
    </source>
</reference>
<dbReference type="GO" id="GO:0003723">
    <property type="term" value="F:RNA binding"/>
    <property type="evidence" value="ECO:0007669"/>
    <property type="project" value="TreeGrafter"/>
</dbReference>
<feature type="region of interest" description="Disordered" evidence="5">
    <location>
        <begin position="1"/>
        <end position="53"/>
    </location>
</feature>
<proteinExistence type="inferred from homology"/>
<keyword evidence="3" id="KW-0507">mRNA processing</keyword>
<feature type="compositionally biased region" description="Acidic residues" evidence="5">
    <location>
        <begin position="114"/>
        <end position="128"/>
    </location>
</feature>
<reference evidence="7 9" key="2">
    <citation type="journal article" date="2018" name="Elife">
        <title>Functional genomics of lipid metabolism in the oleaginous yeast Rhodosporidium toruloides.</title>
        <authorList>
            <person name="Coradetti S.T."/>
            <person name="Pinel D."/>
            <person name="Geiselman G."/>
            <person name="Ito M."/>
            <person name="Mondo S."/>
            <person name="Reilly M.C."/>
            <person name="Cheng Y.F."/>
            <person name="Bauer S."/>
            <person name="Grigoriev I."/>
            <person name="Gladden J.M."/>
            <person name="Simmons B.A."/>
            <person name="Brem R."/>
            <person name="Arkin A.P."/>
            <person name="Skerker J.M."/>
        </authorList>
    </citation>
    <scope>NUCLEOTIDE SEQUENCE [LARGE SCALE GENOMIC DNA]</scope>
    <source>
        <strain evidence="7 9">NBRC 0880</strain>
    </source>
</reference>
<evidence type="ECO:0000256" key="1">
    <source>
        <dbReference type="ARBA" id="ARBA00003777"/>
    </source>
</evidence>